<dbReference type="RefSeq" id="WP_012942851.1">
    <property type="nucleotide sequence ID" value="NC_013743.1"/>
</dbReference>
<dbReference type="PRINTS" id="PR01035">
    <property type="entry name" value="TCRTETA"/>
</dbReference>
<dbReference type="Pfam" id="PF07690">
    <property type="entry name" value="MFS_1"/>
    <property type="match status" value="1"/>
</dbReference>
<dbReference type="InterPro" id="IPR036259">
    <property type="entry name" value="MFS_trans_sf"/>
</dbReference>
<feature type="transmembrane region" description="Helical" evidence="7">
    <location>
        <begin position="285"/>
        <end position="304"/>
    </location>
</feature>
<dbReference type="PANTHER" id="PTHR23517:SF3">
    <property type="entry name" value="INTEGRAL MEMBRANE TRANSPORT PROTEIN"/>
    <property type="match status" value="1"/>
</dbReference>
<dbReference type="InterPro" id="IPR011701">
    <property type="entry name" value="MFS"/>
</dbReference>
<evidence type="ECO:0000313" key="9">
    <source>
        <dbReference type="EMBL" id="ADB60555.1"/>
    </source>
</evidence>
<organism evidence="9 10">
    <name type="scientific">Haloterrigena turkmenica (strain ATCC 51198 / DSM 5511 / JCM 9101 / NCIMB 13204 / VKM B-1734 / 4k)</name>
    <name type="common">Halococcus turkmenicus</name>
    <dbReference type="NCBI Taxonomy" id="543526"/>
    <lineage>
        <taxon>Archaea</taxon>
        <taxon>Methanobacteriati</taxon>
        <taxon>Methanobacteriota</taxon>
        <taxon>Stenosarchaea group</taxon>
        <taxon>Halobacteria</taxon>
        <taxon>Halobacteriales</taxon>
        <taxon>Natrialbaceae</taxon>
        <taxon>Haloterrigena</taxon>
    </lineage>
</organism>
<accession>D2RRJ5</accession>
<feature type="transmembrane region" description="Helical" evidence="7">
    <location>
        <begin position="258"/>
        <end position="278"/>
    </location>
</feature>
<dbReference type="SUPFAM" id="SSF103473">
    <property type="entry name" value="MFS general substrate transporter"/>
    <property type="match status" value="1"/>
</dbReference>
<dbReference type="Proteomes" id="UP000001903">
    <property type="component" value="Chromosome"/>
</dbReference>
<evidence type="ECO:0000256" key="5">
    <source>
        <dbReference type="ARBA" id="ARBA00022989"/>
    </source>
</evidence>
<keyword evidence="6 7" id="KW-0472">Membrane</keyword>
<evidence type="ECO:0000256" key="4">
    <source>
        <dbReference type="ARBA" id="ARBA00022692"/>
    </source>
</evidence>
<feature type="transmembrane region" description="Helical" evidence="7">
    <location>
        <begin position="310"/>
        <end position="334"/>
    </location>
</feature>
<feature type="transmembrane region" description="Helical" evidence="7">
    <location>
        <begin position="378"/>
        <end position="399"/>
    </location>
</feature>
<dbReference type="PANTHER" id="PTHR23517">
    <property type="entry name" value="RESISTANCE PROTEIN MDTM, PUTATIVE-RELATED-RELATED"/>
    <property type="match status" value="1"/>
</dbReference>
<dbReference type="OrthoDB" id="177106at2157"/>
<keyword evidence="4 7" id="KW-0812">Transmembrane</keyword>
<dbReference type="Gene3D" id="1.20.1250.20">
    <property type="entry name" value="MFS general substrate transporter like domains"/>
    <property type="match status" value="1"/>
</dbReference>
<dbReference type="GeneID" id="8742264"/>
<dbReference type="STRING" id="543526.Htur_1670"/>
<sequence>MKLPSTVTGSNRVVLAVVASTFFVGFGGGVVFPILPNLGTVLGISPFLVGLILSANRITRLVANAPAGVLIDRIGTRTPFVAGLAIEGLATFGYVVAIVSSFPEGWFMLARVCWGIGSALVFATAYTITADVSEADSRGTSMGIVRAGITFGFPAGLVMGGVVSDLWGNVEAFVLAASFAGLASIIAYLIVPETHVEGEQRAVKPWDVERSLPALTIGLVNFGLYFAYIGVLFSTLVLLIDVRAISIFGLDAQGSSGMLMAVTVLSGSVFTLGGGALSDSVGARVPVMLGFLVTSCVGFAVLAFGSSFEVLVLACVLIGAGQGGVGGPLTALLADLTPEERVGRAMGTNNVFGDVGGALGPLVSLPLIQDLGFGFDGLYAASAVIPMLAGIVLVAGIYVHTGHVSPTVGESVS</sequence>
<dbReference type="GO" id="GO:0005886">
    <property type="term" value="C:plasma membrane"/>
    <property type="evidence" value="ECO:0007669"/>
    <property type="project" value="UniProtKB-SubCell"/>
</dbReference>
<feature type="transmembrane region" description="Helical" evidence="7">
    <location>
        <begin position="41"/>
        <end position="59"/>
    </location>
</feature>
<dbReference type="KEGG" id="htu:Htur_1670"/>
<comment type="subcellular location">
    <subcellularLocation>
        <location evidence="1">Cell membrane</location>
        <topology evidence="1">Multi-pass membrane protein</topology>
    </subcellularLocation>
</comment>
<feature type="transmembrane region" description="Helical" evidence="7">
    <location>
        <begin position="80"/>
        <end position="102"/>
    </location>
</feature>
<evidence type="ECO:0000259" key="8">
    <source>
        <dbReference type="PROSITE" id="PS50850"/>
    </source>
</evidence>
<name>D2RRJ5_HALTV</name>
<dbReference type="HOGENOM" id="CLU_641944_0_0_2"/>
<keyword evidence="10" id="KW-1185">Reference proteome</keyword>
<dbReference type="InterPro" id="IPR050171">
    <property type="entry name" value="MFS_Transporters"/>
</dbReference>
<feature type="transmembrane region" description="Helical" evidence="7">
    <location>
        <begin position="173"/>
        <end position="191"/>
    </location>
</feature>
<feature type="transmembrane region" description="Helical" evidence="7">
    <location>
        <begin position="212"/>
        <end position="238"/>
    </location>
</feature>
<evidence type="ECO:0000256" key="7">
    <source>
        <dbReference type="SAM" id="Phobius"/>
    </source>
</evidence>
<evidence type="ECO:0000256" key="2">
    <source>
        <dbReference type="ARBA" id="ARBA00022448"/>
    </source>
</evidence>
<dbReference type="EMBL" id="CP001860">
    <property type="protein sequence ID" value="ADB60555.1"/>
    <property type="molecule type" value="Genomic_DNA"/>
</dbReference>
<dbReference type="InterPro" id="IPR001958">
    <property type="entry name" value="Tet-R_TetA/multi-R_MdtG-like"/>
</dbReference>
<dbReference type="eggNOG" id="arCOG00130">
    <property type="taxonomic scope" value="Archaea"/>
</dbReference>
<evidence type="ECO:0000256" key="6">
    <source>
        <dbReference type="ARBA" id="ARBA00023136"/>
    </source>
</evidence>
<dbReference type="AlphaFoldDB" id="D2RRJ5"/>
<keyword evidence="3" id="KW-1003">Cell membrane</keyword>
<protein>
    <submittedName>
        <fullName evidence="9">Major facilitator superfamily MFS_1</fullName>
    </submittedName>
</protein>
<dbReference type="CDD" id="cd17325">
    <property type="entry name" value="MFS_MdtG_SLC18_like"/>
    <property type="match status" value="1"/>
</dbReference>
<reference evidence="9 10" key="1">
    <citation type="journal article" date="2010" name="Stand. Genomic Sci.">
        <title>Complete genome sequence of Haloterrigena turkmenica type strain (4k).</title>
        <authorList>
            <person name="Saunders E."/>
            <person name="Tindall B.J."/>
            <person name="Fahnrich R."/>
            <person name="Lapidus A."/>
            <person name="Copeland A."/>
            <person name="Del Rio T.G."/>
            <person name="Lucas S."/>
            <person name="Chen F."/>
            <person name="Tice H."/>
            <person name="Cheng J.F."/>
            <person name="Han C."/>
            <person name="Detter J.C."/>
            <person name="Bruce D."/>
            <person name="Goodwin L."/>
            <person name="Chain P."/>
            <person name="Pitluck S."/>
            <person name="Pati A."/>
            <person name="Ivanova N."/>
            <person name="Mavromatis K."/>
            <person name="Chen A."/>
            <person name="Palaniappan K."/>
            <person name="Land M."/>
            <person name="Hauser L."/>
            <person name="Chang Y.J."/>
            <person name="Jeffries C.D."/>
            <person name="Brettin T."/>
            <person name="Rohde M."/>
            <person name="Goker M."/>
            <person name="Bristow J."/>
            <person name="Eisen J.A."/>
            <person name="Markowitz V."/>
            <person name="Hugenholtz P."/>
            <person name="Klenk H.P."/>
            <person name="Kyrpides N.C."/>
        </authorList>
    </citation>
    <scope>NUCLEOTIDE SEQUENCE [LARGE SCALE GENOMIC DNA]</scope>
    <source>
        <strain evidence="10">ATCC 51198 / DSM 5511 / JCM 9101 / NCIMB 13204 / VKM B-1734 / 4k</strain>
    </source>
</reference>
<evidence type="ECO:0000313" key="10">
    <source>
        <dbReference type="Proteomes" id="UP000001903"/>
    </source>
</evidence>
<feature type="transmembrane region" description="Helical" evidence="7">
    <location>
        <begin position="144"/>
        <end position="167"/>
    </location>
</feature>
<feature type="transmembrane region" description="Helical" evidence="7">
    <location>
        <begin position="12"/>
        <end position="35"/>
    </location>
</feature>
<dbReference type="InterPro" id="IPR020846">
    <property type="entry name" value="MFS_dom"/>
</dbReference>
<proteinExistence type="predicted"/>
<dbReference type="GO" id="GO:0022857">
    <property type="term" value="F:transmembrane transporter activity"/>
    <property type="evidence" value="ECO:0007669"/>
    <property type="project" value="InterPro"/>
</dbReference>
<evidence type="ECO:0000256" key="1">
    <source>
        <dbReference type="ARBA" id="ARBA00004651"/>
    </source>
</evidence>
<evidence type="ECO:0000256" key="3">
    <source>
        <dbReference type="ARBA" id="ARBA00022475"/>
    </source>
</evidence>
<keyword evidence="5 7" id="KW-1133">Transmembrane helix</keyword>
<dbReference type="PROSITE" id="PS50850">
    <property type="entry name" value="MFS"/>
    <property type="match status" value="1"/>
</dbReference>
<feature type="domain" description="Major facilitator superfamily (MFS) profile" evidence="8">
    <location>
        <begin position="13"/>
        <end position="398"/>
    </location>
</feature>
<keyword evidence="2" id="KW-0813">Transport</keyword>
<gene>
    <name evidence="9" type="ordered locus">Htur_1670</name>
</gene>
<feature type="transmembrane region" description="Helical" evidence="7">
    <location>
        <begin position="108"/>
        <end position="132"/>
    </location>
</feature>